<protein>
    <submittedName>
        <fullName evidence="4">Secreted protein</fullName>
    </submittedName>
</protein>
<dbReference type="AlphaFoldDB" id="A0A0N4XVX7"/>
<keyword evidence="3" id="KW-1185">Reference proteome</keyword>
<dbReference type="Proteomes" id="UP000271162">
    <property type="component" value="Unassembled WGS sequence"/>
</dbReference>
<keyword evidence="1" id="KW-0732">Signal</keyword>
<reference evidence="2 3" key="2">
    <citation type="submission" date="2018-11" db="EMBL/GenBank/DDBJ databases">
        <authorList>
            <consortium name="Pathogen Informatics"/>
        </authorList>
    </citation>
    <scope>NUCLEOTIDE SEQUENCE [LARGE SCALE GENOMIC DNA]</scope>
</reference>
<evidence type="ECO:0000313" key="4">
    <source>
        <dbReference type="WBParaSite" id="NBR_0000698901-mRNA-1"/>
    </source>
</evidence>
<dbReference type="EMBL" id="UYSL01019848">
    <property type="protein sequence ID" value="VDL70579.1"/>
    <property type="molecule type" value="Genomic_DNA"/>
</dbReference>
<evidence type="ECO:0000256" key="1">
    <source>
        <dbReference type="SAM" id="SignalP"/>
    </source>
</evidence>
<sequence length="217" mass="23919">MKDLLSLILMSTVALLPREGYSLIIDKTNCSRSNPISYNLTKEQSLRGDLRSLGIELDDQKNMMMYSVSDGTTDIKLFTNTQKYFYVIGSGVTSGTYLCANSITSVEFSQLITECEQPFVLGVNLGDCQISNQVSSSVKDQQAIKAKLSGTNKVDDTVTMTILKSSVNTFSLYFVNSNPPQYLGCKQRSGSCKRPHLISKREHDAYIQGCSNSNGSE</sequence>
<dbReference type="WBParaSite" id="NBR_0000698901-mRNA-1">
    <property type="protein sequence ID" value="NBR_0000698901-mRNA-1"/>
    <property type="gene ID" value="NBR_0000698901"/>
</dbReference>
<feature type="chain" id="PRO_5043124927" evidence="1">
    <location>
        <begin position="23"/>
        <end position="217"/>
    </location>
</feature>
<gene>
    <name evidence="2" type="ORF">NBR_LOCUS6990</name>
</gene>
<organism evidence="4">
    <name type="scientific">Nippostrongylus brasiliensis</name>
    <name type="common">Rat hookworm</name>
    <dbReference type="NCBI Taxonomy" id="27835"/>
    <lineage>
        <taxon>Eukaryota</taxon>
        <taxon>Metazoa</taxon>
        <taxon>Ecdysozoa</taxon>
        <taxon>Nematoda</taxon>
        <taxon>Chromadorea</taxon>
        <taxon>Rhabditida</taxon>
        <taxon>Rhabditina</taxon>
        <taxon>Rhabditomorpha</taxon>
        <taxon>Strongyloidea</taxon>
        <taxon>Heligmosomidae</taxon>
        <taxon>Nippostrongylus</taxon>
    </lineage>
</organism>
<reference evidence="4" key="1">
    <citation type="submission" date="2017-02" db="UniProtKB">
        <authorList>
            <consortium name="WormBaseParasite"/>
        </authorList>
    </citation>
    <scope>IDENTIFICATION</scope>
</reference>
<feature type="signal peptide" evidence="1">
    <location>
        <begin position="1"/>
        <end position="22"/>
    </location>
</feature>
<accession>A0A0N4XVX7</accession>
<name>A0A0N4XVX7_NIPBR</name>
<evidence type="ECO:0000313" key="3">
    <source>
        <dbReference type="Proteomes" id="UP000271162"/>
    </source>
</evidence>
<evidence type="ECO:0000313" key="2">
    <source>
        <dbReference type="EMBL" id="VDL70579.1"/>
    </source>
</evidence>
<proteinExistence type="predicted"/>